<name>A0A319EVX6_9EURO</name>
<gene>
    <name evidence="2" type="ORF">BO71DRAFT_428903</name>
</gene>
<accession>A0A319EVX6</accession>
<dbReference type="InterPro" id="IPR011009">
    <property type="entry name" value="Kinase-like_dom_sf"/>
</dbReference>
<dbReference type="SUPFAM" id="SSF56112">
    <property type="entry name" value="Protein kinase-like (PK-like)"/>
    <property type="match status" value="1"/>
</dbReference>
<sequence>MNIPWNIRGSASQFFFQDTSSFQYQALLAITDLPHPDRSILGAFLEGAVDPEEGARYFLQTTRTRDGSGAPKEAMSQFVSQWLSLVGKFRPILATSLSEDTKKLVYDRDGGCCCVTRTPFKSHVDSDLQYVHLVPPDVRADPDLSAGTYLFAMLRHFLPNELIQAVWAPQHEQRDRLDNIWLLSTQAFHAFQAGEVFLTTQRWGDHSDTARKQTYSLKTNWFKPEEHTYLALLMDEVLIENRIPQLAPILNQQLLGVHARFSESLAWIDTKKHMIPSPSPASRSPTGDSCQPIPCGVGSESLLSTLASPVASLCRTLWTALPSFVRAPIYDILVRIGAHIYGPSLSMTVFKLPFGLYLRRGATSLTPKYHAEAHTLRIVERYTSIPAPRAIDVLETSRHAYMLMTCVPGRPIGLVLDIMTDDQLKQAVHDLKRYVAELRQIPPSPTEYQICNSQGDGVLDWRIPDSSREQLRFKTEADFNKYLTDPFWADIRTRAAKSHGIPHDIVFTHGDLNPRNILAENGRITGIVDWENAGWFPEYWEYTKAHYTVRSLKRWLADVVDVVFEGYREELWVENMLSDLLGPF</sequence>
<dbReference type="InterPro" id="IPR051678">
    <property type="entry name" value="AGP_Transferase"/>
</dbReference>
<dbReference type="OrthoDB" id="2906425at2759"/>
<feature type="domain" description="Aminoglycoside phosphotransferase" evidence="1">
    <location>
        <begin position="357"/>
        <end position="559"/>
    </location>
</feature>
<dbReference type="Proteomes" id="UP000247810">
    <property type="component" value="Unassembled WGS sequence"/>
</dbReference>
<keyword evidence="2" id="KW-0418">Kinase</keyword>
<reference evidence="2 3" key="1">
    <citation type="submission" date="2018-02" db="EMBL/GenBank/DDBJ databases">
        <title>The genomes of Aspergillus section Nigri reveals drivers in fungal speciation.</title>
        <authorList>
            <consortium name="DOE Joint Genome Institute"/>
            <person name="Vesth T.C."/>
            <person name="Nybo J."/>
            <person name="Theobald S."/>
            <person name="Brandl J."/>
            <person name="Frisvad J.C."/>
            <person name="Nielsen K.F."/>
            <person name="Lyhne E.K."/>
            <person name="Kogle M.E."/>
            <person name="Kuo A."/>
            <person name="Riley R."/>
            <person name="Clum A."/>
            <person name="Nolan M."/>
            <person name="Lipzen A."/>
            <person name="Salamov A."/>
            <person name="Henrissat B."/>
            <person name="Wiebenga A."/>
            <person name="De vries R.P."/>
            <person name="Grigoriev I.V."/>
            <person name="Mortensen U.H."/>
            <person name="Andersen M.R."/>
            <person name="Baker S.E."/>
        </authorList>
    </citation>
    <scope>NUCLEOTIDE SEQUENCE [LARGE SCALE GENOMIC DNA]</scope>
    <source>
        <strain evidence="2 3">CBS 707.79</strain>
    </source>
</reference>
<dbReference type="InterPro" id="IPR002575">
    <property type="entry name" value="Aminoglycoside_PTrfase"/>
</dbReference>
<dbReference type="PANTHER" id="PTHR21310:SF58">
    <property type="entry name" value="AMINOGLYCOSIDE PHOSPHOTRANSFERASE DOMAIN-CONTAINING PROTEIN"/>
    <property type="match status" value="1"/>
</dbReference>
<dbReference type="Pfam" id="PF01636">
    <property type="entry name" value="APH"/>
    <property type="match status" value="1"/>
</dbReference>
<evidence type="ECO:0000259" key="1">
    <source>
        <dbReference type="Pfam" id="PF01636"/>
    </source>
</evidence>
<protein>
    <submittedName>
        <fullName evidence="2">Kinase-like protein</fullName>
    </submittedName>
</protein>
<evidence type="ECO:0000313" key="3">
    <source>
        <dbReference type="Proteomes" id="UP000247810"/>
    </source>
</evidence>
<dbReference type="AlphaFoldDB" id="A0A319EVX6"/>
<dbReference type="EMBL" id="KZ825850">
    <property type="protein sequence ID" value="PYH95642.1"/>
    <property type="molecule type" value="Genomic_DNA"/>
</dbReference>
<evidence type="ECO:0000313" key="2">
    <source>
        <dbReference type="EMBL" id="PYH95642.1"/>
    </source>
</evidence>
<dbReference type="VEuPathDB" id="FungiDB:BO71DRAFT_428903"/>
<organism evidence="2 3">
    <name type="scientific">Aspergillus ellipticus CBS 707.79</name>
    <dbReference type="NCBI Taxonomy" id="1448320"/>
    <lineage>
        <taxon>Eukaryota</taxon>
        <taxon>Fungi</taxon>
        <taxon>Dikarya</taxon>
        <taxon>Ascomycota</taxon>
        <taxon>Pezizomycotina</taxon>
        <taxon>Eurotiomycetes</taxon>
        <taxon>Eurotiomycetidae</taxon>
        <taxon>Eurotiales</taxon>
        <taxon>Aspergillaceae</taxon>
        <taxon>Aspergillus</taxon>
        <taxon>Aspergillus subgen. Circumdati</taxon>
    </lineage>
</organism>
<dbReference type="STRING" id="1448320.A0A319EVX6"/>
<dbReference type="Gene3D" id="3.90.1200.10">
    <property type="match status" value="1"/>
</dbReference>
<dbReference type="GO" id="GO:0016301">
    <property type="term" value="F:kinase activity"/>
    <property type="evidence" value="ECO:0007669"/>
    <property type="project" value="UniProtKB-KW"/>
</dbReference>
<keyword evidence="3" id="KW-1185">Reference proteome</keyword>
<dbReference type="CDD" id="cd05120">
    <property type="entry name" value="APH_ChoK_like"/>
    <property type="match status" value="1"/>
</dbReference>
<dbReference type="PANTHER" id="PTHR21310">
    <property type="entry name" value="AMINOGLYCOSIDE PHOSPHOTRANSFERASE-RELATED-RELATED"/>
    <property type="match status" value="1"/>
</dbReference>
<proteinExistence type="predicted"/>
<keyword evidence="2" id="KW-0808">Transferase</keyword>